<evidence type="ECO:0000256" key="1">
    <source>
        <dbReference type="SAM" id="MobiDB-lite"/>
    </source>
</evidence>
<gene>
    <name evidence="2" type="ORF">METZ01_LOCUS429263</name>
</gene>
<feature type="compositionally biased region" description="Basic and acidic residues" evidence="1">
    <location>
        <begin position="152"/>
        <end position="169"/>
    </location>
</feature>
<reference evidence="2" key="1">
    <citation type="submission" date="2018-05" db="EMBL/GenBank/DDBJ databases">
        <authorList>
            <person name="Lanie J.A."/>
            <person name="Ng W.-L."/>
            <person name="Kazmierczak K.M."/>
            <person name="Andrzejewski T.M."/>
            <person name="Davidsen T.M."/>
            <person name="Wayne K.J."/>
            <person name="Tettelin H."/>
            <person name="Glass J.I."/>
            <person name="Rusch D."/>
            <person name="Podicherti R."/>
            <person name="Tsui H.-C.T."/>
            <person name="Winkler M.E."/>
        </authorList>
    </citation>
    <scope>NUCLEOTIDE SEQUENCE</scope>
</reference>
<feature type="compositionally biased region" description="Basic and acidic residues" evidence="1">
    <location>
        <begin position="48"/>
        <end position="58"/>
    </location>
</feature>
<sequence length="169" mass="18278">MKEPPPQKLQPARPPSVKPQTPHSGPAPSQLPPDDQNQEQDEPGGGGADRDSERKPTPVRELAGSGSTPGTEEPDVAEVRMEIEEETWVVRVLGMAGDTSSGCAPLLLLGFWEVPDSAVSPDREAITVGKTLSALSTENLEMAFKNATTPSDPERKHGFFEDLDQEKRR</sequence>
<feature type="region of interest" description="Disordered" evidence="1">
    <location>
        <begin position="1"/>
        <end position="80"/>
    </location>
</feature>
<feature type="compositionally biased region" description="Pro residues" evidence="1">
    <location>
        <begin position="1"/>
        <end position="17"/>
    </location>
</feature>
<dbReference type="EMBL" id="UINC01171706">
    <property type="protein sequence ID" value="SVD76409.1"/>
    <property type="molecule type" value="Genomic_DNA"/>
</dbReference>
<organism evidence="2">
    <name type="scientific">marine metagenome</name>
    <dbReference type="NCBI Taxonomy" id="408172"/>
    <lineage>
        <taxon>unclassified sequences</taxon>
        <taxon>metagenomes</taxon>
        <taxon>ecological metagenomes</taxon>
    </lineage>
</organism>
<dbReference type="AlphaFoldDB" id="A0A382Y040"/>
<protein>
    <submittedName>
        <fullName evidence="2">Uncharacterized protein</fullName>
    </submittedName>
</protein>
<name>A0A382Y040_9ZZZZ</name>
<proteinExistence type="predicted"/>
<evidence type="ECO:0000313" key="2">
    <source>
        <dbReference type="EMBL" id="SVD76409.1"/>
    </source>
</evidence>
<feature type="region of interest" description="Disordered" evidence="1">
    <location>
        <begin position="146"/>
        <end position="169"/>
    </location>
</feature>
<accession>A0A382Y040</accession>